<accession>A0ABS0B120</accession>
<gene>
    <name evidence="2" type="ORF">NEPTK9_001626</name>
</gene>
<keyword evidence="1" id="KW-0732">Signal</keyword>
<reference evidence="2 3" key="1">
    <citation type="submission" date="2020-01" db="EMBL/GenBank/DDBJ databases">
        <title>Draft genome sequence of Cand. Neptunochlamydia vexilliferae K9.</title>
        <authorList>
            <person name="Schulz F."/>
            <person name="Koestlbacher S."/>
            <person name="Wascher F."/>
            <person name="Pizzetti I."/>
            <person name="Horn M."/>
        </authorList>
    </citation>
    <scope>NUCLEOTIDE SEQUENCE [LARGE SCALE GENOMIC DNA]</scope>
    <source>
        <strain evidence="2 3">K9</strain>
    </source>
</reference>
<feature type="chain" id="PRO_5046737582" evidence="1">
    <location>
        <begin position="19"/>
        <end position="126"/>
    </location>
</feature>
<dbReference type="Proteomes" id="UP001194714">
    <property type="component" value="Unassembled WGS sequence"/>
</dbReference>
<keyword evidence="3" id="KW-1185">Reference proteome</keyword>
<dbReference type="RefSeq" id="WP_194848428.1">
    <property type="nucleotide sequence ID" value="NZ_JAAEJV010000073.1"/>
</dbReference>
<dbReference type="EMBL" id="JAAEJV010000073">
    <property type="protein sequence ID" value="MBF5060098.1"/>
    <property type="molecule type" value="Genomic_DNA"/>
</dbReference>
<protein>
    <submittedName>
        <fullName evidence="2">Uncharacterized protein</fullName>
    </submittedName>
</protein>
<sequence length="126" mass="13500">MSLILATLLAAQAPIYMAPTGATPVKKEAPKVIAALEQPAQHKGPSEVMIISPEGRAKDLQAAIEYLKQKNPTEKPSVKLTTGMEISNIIGLDVMPGGTLLIFKVSTLKGAKYKVVKIEEIDSLVY</sequence>
<comment type="caution">
    <text evidence="2">The sequence shown here is derived from an EMBL/GenBank/DDBJ whole genome shotgun (WGS) entry which is preliminary data.</text>
</comment>
<proteinExistence type="predicted"/>
<organism evidence="2 3">
    <name type="scientific">Candidatus Neptunichlamydia vexilliferae</name>
    <dbReference type="NCBI Taxonomy" id="1651774"/>
    <lineage>
        <taxon>Bacteria</taxon>
        <taxon>Pseudomonadati</taxon>
        <taxon>Chlamydiota</taxon>
        <taxon>Chlamydiia</taxon>
        <taxon>Parachlamydiales</taxon>
        <taxon>Simkaniaceae</taxon>
        <taxon>Candidatus Neptunichlamydia</taxon>
    </lineage>
</organism>
<evidence type="ECO:0000256" key="1">
    <source>
        <dbReference type="SAM" id="SignalP"/>
    </source>
</evidence>
<evidence type="ECO:0000313" key="2">
    <source>
        <dbReference type="EMBL" id="MBF5060098.1"/>
    </source>
</evidence>
<evidence type="ECO:0000313" key="3">
    <source>
        <dbReference type="Proteomes" id="UP001194714"/>
    </source>
</evidence>
<feature type="signal peptide" evidence="1">
    <location>
        <begin position="1"/>
        <end position="18"/>
    </location>
</feature>
<name>A0ABS0B120_9BACT</name>